<dbReference type="SMART" id="SM00213">
    <property type="entry name" value="UBQ"/>
    <property type="match status" value="1"/>
</dbReference>
<dbReference type="SMART" id="SM00369">
    <property type="entry name" value="LRR_TYP"/>
    <property type="match status" value="6"/>
</dbReference>
<reference evidence="5" key="1">
    <citation type="submission" date="2014-05" db="EMBL/GenBank/DDBJ databases">
        <title>The transcriptome of the halophilic microalga Tetraselmis sp. GSL018 isolated from the Great Salt Lake, Utah.</title>
        <authorList>
            <person name="Jinkerson R.E."/>
            <person name="D'Adamo S."/>
            <person name="Posewitz M.C."/>
        </authorList>
    </citation>
    <scope>NUCLEOTIDE SEQUENCE</scope>
    <source>
        <strain evidence="5">GSL018</strain>
    </source>
</reference>
<dbReference type="PANTHER" id="PTHR48051:SF1">
    <property type="entry name" value="RAS SUPPRESSOR PROTEIN 1"/>
    <property type="match status" value="1"/>
</dbReference>
<feature type="domain" description="Ubiquitin-like" evidence="4">
    <location>
        <begin position="1"/>
        <end position="78"/>
    </location>
</feature>
<name>A0A061R069_9CHLO</name>
<keyword evidence="3" id="KW-0677">Repeat</keyword>
<dbReference type="InterPro" id="IPR000626">
    <property type="entry name" value="Ubiquitin-like_dom"/>
</dbReference>
<dbReference type="InterPro" id="IPR055414">
    <property type="entry name" value="LRR_R13L4/SHOC2-like"/>
</dbReference>
<evidence type="ECO:0000256" key="3">
    <source>
        <dbReference type="ARBA" id="ARBA00022737"/>
    </source>
</evidence>
<accession>A0A061R069</accession>
<protein>
    <submittedName>
        <fullName evidence="5">Lrr repeats and ubiquitin-like domain-containing protein</fullName>
    </submittedName>
</protein>
<dbReference type="SUPFAM" id="SSF52058">
    <property type="entry name" value="L domain-like"/>
    <property type="match status" value="1"/>
</dbReference>
<dbReference type="GO" id="GO:0005930">
    <property type="term" value="C:axoneme"/>
    <property type="evidence" value="ECO:0007669"/>
    <property type="project" value="UniProtKB-SubCell"/>
</dbReference>
<proteinExistence type="predicted"/>
<keyword evidence="2" id="KW-0433">Leucine-rich repeat</keyword>
<dbReference type="InterPro" id="IPR003591">
    <property type="entry name" value="Leu-rich_rpt_typical-subtyp"/>
</dbReference>
<dbReference type="SUPFAM" id="SSF54236">
    <property type="entry name" value="Ubiquitin-like"/>
    <property type="match status" value="1"/>
</dbReference>
<evidence type="ECO:0000259" key="4">
    <source>
        <dbReference type="PROSITE" id="PS50053"/>
    </source>
</evidence>
<dbReference type="PANTHER" id="PTHR48051">
    <property type="match status" value="1"/>
</dbReference>
<evidence type="ECO:0000313" key="5">
    <source>
        <dbReference type="EMBL" id="JAC65378.1"/>
    </source>
</evidence>
<dbReference type="AlphaFoldDB" id="A0A061R069"/>
<dbReference type="Gene3D" id="3.80.10.10">
    <property type="entry name" value="Ribonuclease Inhibitor"/>
    <property type="match status" value="1"/>
</dbReference>
<dbReference type="InterPro" id="IPR032675">
    <property type="entry name" value="LRR_dom_sf"/>
</dbReference>
<dbReference type="InterPro" id="IPR029071">
    <property type="entry name" value="Ubiquitin-like_domsf"/>
</dbReference>
<dbReference type="EMBL" id="GBEZ01021366">
    <property type="protein sequence ID" value="JAC65378.1"/>
    <property type="molecule type" value="Transcribed_RNA"/>
</dbReference>
<dbReference type="Gene3D" id="3.10.20.90">
    <property type="entry name" value="Phosphatidylinositol 3-kinase Catalytic Subunit, Chain A, domain 1"/>
    <property type="match status" value="1"/>
</dbReference>
<dbReference type="PROSITE" id="PS50053">
    <property type="entry name" value="UBIQUITIN_2"/>
    <property type="match status" value="1"/>
</dbReference>
<feature type="non-terminal residue" evidence="5">
    <location>
        <position position="385"/>
    </location>
</feature>
<gene>
    <name evidence="5" type="ORF">TSPGSL018_16169</name>
</gene>
<organism evidence="5">
    <name type="scientific">Tetraselmis sp. GSL018</name>
    <dbReference type="NCBI Taxonomy" id="582737"/>
    <lineage>
        <taxon>Eukaryota</taxon>
        <taxon>Viridiplantae</taxon>
        <taxon>Chlorophyta</taxon>
        <taxon>core chlorophytes</taxon>
        <taxon>Chlorodendrophyceae</taxon>
        <taxon>Chlorodendrales</taxon>
        <taxon>Chlorodendraceae</taxon>
        <taxon>Tetraselmis</taxon>
    </lineage>
</organism>
<evidence type="ECO:0000256" key="1">
    <source>
        <dbReference type="ARBA" id="ARBA00004430"/>
    </source>
</evidence>
<evidence type="ECO:0000256" key="2">
    <source>
        <dbReference type="ARBA" id="ARBA00022614"/>
    </source>
</evidence>
<dbReference type="Pfam" id="PF00240">
    <property type="entry name" value="ubiquitin"/>
    <property type="match status" value="1"/>
</dbReference>
<dbReference type="SMART" id="SM00364">
    <property type="entry name" value="LRR_BAC"/>
    <property type="match status" value="5"/>
</dbReference>
<sequence length="385" mass="40485">MNYKLKIQQGKDVFALNVDEDSKLLELQQTVEAATGVFVRQQKLIFRGKILEGPSETIKQLSIRDGSKIMLVSSASGRPTAGQDAARAQAALKAQEAKARIAQGLPSRSAPGGAAAAAPPGAPSWAERAAGWAKTGVVALRGEALAEVPAEVCSVGGRASTLDLRDNALASLGGCLGHLPNLSQLWLSGNRLGVDPGACAAVWEGAARLPALRALSLDRNSIAALPPCVGTCKALRSLRLAGNRLRSLPEEVGELRELRELDVSGNELGALPAALGDLAALEALRAGSNQLSELPPELSRLQRLALLSVPGNRLRGVPPAVLRGCARLRSIDLHGNPVTVQQLRETDGWELFDARRRAACDKGIESGVMPGTGAFDEGADELEWR</sequence>
<comment type="subcellular location">
    <subcellularLocation>
        <location evidence="1">Cytoplasm</location>
        <location evidence="1">Cytoskeleton</location>
        <location evidence="1">Cilium axoneme</location>
    </subcellularLocation>
</comment>
<dbReference type="Pfam" id="PF23598">
    <property type="entry name" value="LRR_14"/>
    <property type="match status" value="1"/>
</dbReference>
<dbReference type="InterPro" id="IPR050216">
    <property type="entry name" value="LRR_domain-containing"/>
</dbReference>